<sequence>MATAGAKKSLRKPADMDDLKSEVATFASSWVSPPPRGSPRGAYGASQGAIPVMGLEELKRLVERKKDLAERLMAQYAEDYEARTRRHGDWHLVRMAAKSGTTNDKVTALATLVGDNPVANLKSLDILLGLVNAKVGKRYAFKGFDHLTELFKTRLLPDRKLKCLLQRQIISLPVSSDGFSLLLFWYWEECLKERYEKFVAALEEASKDMLLLKQLLYGLLRSKMEQERKLLYALVNKLGDPLRKAASSAGYYLTCLLSEHPNMKLIVIEEVDAFIFRPHVGLRSKYHASCTKMHECEEVARRGRGFFECGLEKMVLISSGPDNAEGDNAARNSRDHVHGVKKNTEDKKWRSRSVKSKEHLLESCVEMDSRLLCALLTGVNRAFPFVASDEADDIIEVQTPILFRLVHSKNFNIGVQALTLLYQISFKNQILSDRFYRALYSKLLVPAALNSSKHEMFLALLFKAMKSDLNVKRISAFSKRLLQISLQQPPQYACGCLCLLSEVLKAKPHMWSMMLQNESVDEDLEHFTDIQEDTKEITDATFGGSIKSLCSNLRVKEMNFGDNSENCKFKVRSSSGDAIVDMKNEKLKSLIREGMEPCIKTPLSARYDPRHREPSYWYFFVLPTLNLRTLDGSVFLSQDILNAETAGWWELTLLAAHVHPSVAAMAQTLLSGVNIVYNGDPLNDLSLAAFLDKFMEKKPRANQRGEEMWHGGSQIAPARKLDLDSHLIGEDILQLAENEVPPEDIIFHKFYANKSTASKKKKKKTKAVDEDDELVPIGSDDSADEEVEEILGLAPLTSKDMDGEYDYEDLDMVAAEDDDELIGDGSEGEVNSFDDVAPEEEDPDDDSASDGSWDGQVDGDGSTLGDDDLWEDEPLHKPKKNKKSQESPFVSVEDFERDKDKYLDSSSGGRKRKPKSHQPKQQQQQQKKKRRCQPEPRSLSECRVNYSRTAPNYAL</sequence>
<feature type="compositionally biased region" description="Basic and acidic residues" evidence="2">
    <location>
        <begin position="894"/>
        <end position="903"/>
    </location>
</feature>
<evidence type="ECO:0000313" key="4">
    <source>
        <dbReference type="EMBL" id="CAA2631328.1"/>
    </source>
</evidence>
<accession>A0A7I8JLD6</accession>
<feature type="compositionally biased region" description="Basic and acidic residues" evidence="2">
    <location>
        <begin position="332"/>
        <end position="344"/>
    </location>
</feature>
<dbReference type="PANTHER" id="PTHR12048:SF0">
    <property type="entry name" value="CCAAT_ENHANCER-BINDING PROTEIN ZETA"/>
    <property type="match status" value="1"/>
</dbReference>
<evidence type="ECO:0000256" key="2">
    <source>
        <dbReference type="SAM" id="MobiDB-lite"/>
    </source>
</evidence>
<feature type="compositionally biased region" description="Acidic residues" evidence="2">
    <location>
        <begin position="836"/>
        <end position="848"/>
    </location>
</feature>
<organism evidence="4">
    <name type="scientific">Spirodela intermedia</name>
    <name type="common">Intermediate duckweed</name>
    <dbReference type="NCBI Taxonomy" id="51605"/>
    <lineage>
        <taxon>Eukaryota</taxon>
        <taxon>Viridiplantae</taxon>
        <taxon>Streptophyta</taxon>
        <taxon>Embryophyta</taxon>
        <taxon>Tracheophyta</taxon>
        <taxon>Spermatophyta</taxon>
        <taxon>Magnoliopsida</taxon>
        <taxon>Liliopsida</taxon>
        <taxon>Araceae</taxon>
        <taxon>Lemnoideae</taxon>
        <taxon>Spirodela</taxon>
    </lineage>
</organism>
<name>A0A7I8JLD6_SPIIN</name>
<dbReference type="AlphaFoldDB" id="A0A7I8JLD6"/>
<dbReference type="InterPro" id="IPR040155">
    <property type="entry name" value="CEBPZ/Mak21-like"/>
</dbReference>
<proteinExistence type="inferred from homology"/>
<feature type="region of interest" description="Disordered" evidence="2">
    <location>
        <begin position="322"/>
        <end position="344"/>
    </location>
</feature>
<dbReference type="InterPro" id="IPR005612">
    <property type="entry name" value="CCAAT-binding_factor"/>
</dbReference>
<feature type="compositionally biased region" description="Basic residues" evidence="2">
    <location>
        <begin position="909"/>
        <end position="918"/>
    </location>
</feature>
<keyword evidence="5" id="KW-1185">Reference proteome</keyword>
<dbReference type="GO" id="GO:0005634">
    <property type="term" value="C:nucleus"/>
    <property type="evidence" value="ECO:0007669"/>
    <property type="project" value="UniProtKB-ARBA"/>
</dbReference>
<evidence type="ECO:0000259" key="3">
    <source>
        <dbReference type="Pfam" id="PF03914"/>
    </source>
</evidence>
<feature type="domain" description="CCAAT-binding factor" evidence="3">
    <location>
        <begin position="415"/>
        <end position="616"/>
    </location>
</feature>
<gene>
    <name evidence="4" type="ORF">SI7747_14016976</name>
</gene>
<feature type="compositionally biased region" description="Low complexity" evidence="2">
    <location>
        <begin position="849"/>
        <end position="864"/>
    </location>
</feature>
<evidence type="ECO:0000256" key="1">
    <source>
        <dbReference type="ARBA" id="ARBA00007797"/>
    </source>
</evidence>
<dbReference type="Proteomes" id="UP001189122">
    <property type="component" value="Unassembled WGS sequence"/>
</dbReference>
<feature type="compositionally biased region" description="Acidic residues" evidence="2">
    <location>
        <begin position="813"/>
        <end position="822"/>
    </location>
</feature>
<protein>
    <recommendedName>
        <fullName evidence="3">CCAAT-binding factor domain-containing protein</fullName>
    </recommendedName>
</protein>
<comment type="similarity">
    <text evidence="1">Belongs to the CBF/MAK21 family.</text>
</comment>
<dbReference type="EMBL" id="CACRZD030000014">
    <property type="protein sequence ID" value="CAA6670571.1"/>
    <property type="molecule type" value="Genomic_DNA"/>
</dbReference>
<dbReference type="Pfam" id="PF03914">
    <property type="entry name" value="CBF"/>
    <property type="match status" value="1"/>
</dbReference>
<feature type="region of interest" description="Disordered" evidence="2">
    <location>
        <begin position="813"/>
        <end position="955"/>
    </location>
</feature>
<evidence type="ECO:0000313" key="5">
    <source>
        <dbReference type="Proteomes" id="UP001189122"/>
    </source>
</evidence>
<dbReference type="PANTHER" id="PTHR12048">
    <property type="entry name" value="CCAAT-BINDING FACTOR-RELATED"/>
    <property type="match status" value="1"/>
</dbReference>
<reference evidence="4 5" key="1">
    <citation type="submission" date="2019-12" db="EMBL/GenBank/DDBJ databases">
        <authorList>
            <person name="Scholz U."/>
            <person name="Mascher M."/>
            <person name="Fiebig A."/>
        </authorList>
    </citation>
    <scope>NUCLEOTIDE SEQUENCE</scope>
</reference>
<dbReference type="EMBL" id="LR743601">
    <property type="protein sequence ID" value="CAA2631328.1"/>
    <property type="molecule type" value="Genomic_DNA"/>
</dbReference>
<feature type="region of interest" description="Disordered" evidence="2">
    <location>
        <begin position="761"/>
        <end position="786"/>
    </location>
</feature>
<feature type="compositionally biased region" description="Polar residues" evidence="2">
    <location>
        <begin position="946"/>
        <end position="955"/>
    </location>
</feature>